<dbReference type="CDD" id="cd03089">
    <property type="entry name" value="PMM_PGM"/>
    <property type="match status" value="1"/>
</dbReference>
<dbReference type="Pfam" id="PF02880">
    <property type="entry name" value="PGM_PMM_III"/>
    <property type="match status" value="1"/>
</dbReference>
<keyword evidence="5 7" id="KW-0460">Magnesium</keyword>
<dbReference type="Pfam" id="PF02878">
    <property type="entry name" value="PGM_PMM_I"/>
    <property type="match status" value="1"/>
</dbReference>
<dbReference type="SUPFAM" id="SSF53738">
    <property type="entry name" value="Phosphoglucomutase, first 3 domains"/>
    <property type="match status" value="3"/>
</dbReference>
<dbReference type="GO" id="GO:0005975">
    <property type="term" value="P:carbohydrate metabolic process"/>
    <property type="evidence" value="ECO:0007669"/>
    <property type="project" value="InterPro"/>
</dbReference>
<evidence type="ECO:0000259" key="11">
    <source>
        <dbReference type="Pfam" id="PF02880"/>
    </source>
</evidence>
<evidence type="ECO:0000256" key="3">
    <source>
        <dbReference type="ARBA" id="ARBA00022553"/>
    </source>
</evidence>
<comment type="cofactor">
    <cofactor evidence="1">
        <name>Mg(2+)</name>
        <dbReference type="ChEBI" id="CHEBI:18420"/>
    </cofactor>
</comment>
<dbReference type="InterPro" id="IPR016055">
    <property type="entry name" value="A-D-PHexomutase_a/b/a-I/II/III"/>
</dbReference>
<dbReference type="InterPro" id="IPR005843">
    <property type="entry name" value="A-D-PHexomutase_C"/>
</dbReference>
<dbReference type="Pfam" id="PF02879">
    <property type="entry name" value="PGM_PMM_II"/>
    <property type="match status" value="1"/>
</dbReference>
<dbReference type="PRINTS" id="PR00509">
    <property type="entry name" value="PGMPMM"/>
</dbReference>
<accession>A0A1F5H0D3</accession>
<organism evidence="12 13">
    <name type="scientific">Candidatus Curtissbacteria bacterium RIFCSPHIGHO2_12_FULL_38_9b</name>
    <dbReference type="NCBI Taxonomy" id="1797720"/>
    <lineage>
        <taxon>Bacteria</taxon>
        <taxon>Candidatus Curtissiibacteriota</taxon>
    </lineage>
</organism>
<feature type="domain" description="Alpha-D-phosphohexomutase alpha/beta/alpha" evidence="11">
    <location>
        <begin position="254"/>
        <end position="363"/>
    </location>
</feature>
<dbReference type="EMBL" id="MFBJ01000001">
    <property type="protein sequence ID" value="OGD97622.1"/>
    <property type="molecule type" value="Genomic_DNA"/>
</dbReference>
<gene>
    <name evidence="12" type="ORF">A3F02_01460</name>
</gene>
<dbReference type="GO" id="GO:0016868">
    <property type="term" value="F:intramolecular phosphotransferase activity"/>
    <property type="evidence" value="ECO:0007669"/>
    <property type="project" value="InterPro"/>
</dbReference>
<reference evidence="12 13" key="1">
    <citation type="journal article" date="2016" name="Nat. Commun.">
        <title>Thousands of microbial genomes shed light on interconnected biogeochemical processes in an aquifer system.</title>
        <authorList>
            <person name="Anantharaman K."/>
            <person name="Brown C.T."/>
            <person name="Hug L.A."/>
            <person name="Sharon I."/>
            <person name="Castelle C.J."/>
            <person name="Probst A.J."/>
            <person name="Thomas B.C."/>
            <person name="Singh A."/>
            <person name="Wilkins M.J."/>
            <person name="Karaoz U."/>
            <person name="Brodie E.L."/>
            <person name="Williams K.H."/>
            <person name="Hubbard S.S."/>
            <person name="Banfield J.F."/>
        </authorList>
    </citation>
    <scope>NUCLEOTIDE SEQUENCE [LARGE SCALE GENOMIC DNA]</scope>
</reference>
<evidence type="ECO:0000256" key="7">
    <source>
        <dbReference type="RuleBase" id="RU004326"/>
    </source>
</evidence>
<dbReference type="InterPro" id="IPR005841">
    <property type="entry name" value="Alpha-D-phosphohexomutase_SF"/>
</dbReference>
<keyword evidence="4 7" id="KW-0479">Metal-binding</keyword>
<dbReference type="InterPro" id="IPR036900">
    <property type="entry name" value="A-D-PHexomutase_C_sf"/>
</dbReference>
<evidence type="ECO:0000259" key="9">
    <source>
        <dbReference type="Pfam" id="PF02878"/>
    </source>
</evidence>
<dbReference type="Proteomes" id="UP000176666">
    <property type="component" value="Unassembled WGS sequence"/>
</dbReference>
<evidence type="ECO:0000259" key="10">
    <source>
        <dbReference type="Pfam" id="PF02879"/>
    </source>
</evidence>
<evidence type="ECO:0000256" key="1">
    <source>
        <dbReference type="ARBA" id="ARBA00001946"/>
    </source>
</evidence>
<sequence>MKLNKTIFREYDIRGIVGKDIDEQFSYIFGRAFSTFLNQKGTKDVIIGFDARESSPGFYESCIRGLVLGGCNVTKVGMITSPMMYWARKYYKIDGGLVITASHNPPEFNGFKPASGSGALFGPSIQELMRSMINEDFIKGQGQIREKSIESDYYADIISKVKLIKPLSVIVDCGNSTAGPFAPVVLEKIGVKVERLFCDIDPKFPNHPPDPVDPRAYPVISQKIKEGKFDLGLLFDGDADRLGAIDHQGNIIRGDQITALCARRILKDKPNSKILFEVQCSKSATDDVQAHGGKVILTRVGHSPIEDALARECGQLAGETSGHIFFTDRWYGFDDAIYAACRFLEYIAESGKSAKELVQSLPKYIATPQTRIFAPDERKFKIVEELKGYFKNKGSKVVEIDGVRLEWPDGWAVVRASNTQPQLTLRAEAVSENRLLEIQKIVEIALLPYKKEGIKLEWGKIH</sequence>
<dbReference type="AlphaFoldDB" id="A0A1F5H0D3"/>
<dbReference type="Pfam" id="PF00408">
    <property type="entry name" value="PGM_PMM_IV"/>
    <property type="match status" value="1"/>
</dbReference>
<proteinExistence type="inferred from homology"/>
<evidence type="ECO:0000256" key="2">
    <source>
        <dbReference type="ARBA" id="ARBA00010231"/>
    </source>
</evidence>
<evidence type="ECO:0000256" key="5">
    <source>
        <dbReference type="ARBA" id="ARBA00022842"/>
    </source>
</evidence>
<dbReference type="PANTHER" id="PTHR43771">
    <property type="entry name" value="PHOSPHOMANNOMUTASE"/>
    <property type="match status" value="1"/>
</dbReference>
<keyword evidence="3" id="KW-0597">Phosphoprotein</keyword>
<evidence type="ECO:0000259" key="8">
    <source>
        <dbReference type="Pfam" id="PF00408"/>
    </source>
</evidence>
<dbReference type="PANTHER" id="PTHR43771:SF2">
    <property type="entry name" value="PHOSPHOMANNOMUTASE_PHOSPHOGLUCOMUTASE"/>
    <property type="match status" value="1"/>
</dbReference>
<evidence type="ECO:0000313" key="13">
    <source>
        <dbReference type="Proteomes" id="UP000176666"/>
    </source>
</evidence>
<keyword evidence="6" id="KW-0413">Isomerase</keyword>
<protein>
    <recommendedName>
        <fullName evidence="14">Phosphomannomutase</fullName>
    </recommendedName>
</protein>
<feature type="domain" description="Alpha-D-phosphohexomutase alpha/beta/alpha" evidence="10">
    <location>
        <begin position="153"/>
        <end position="249"/>
    </location>
</feature>
<dbReference type="InterPro" id="IPR005844">
    <property type="entry name" value="A-D-PHexomutase_a/b/a-I"/>
</dbReference>
<evidence type="ECO:0000256" key="6">
    <source>
        <dbReference type="ARBA" id="ARBA00023235"/>
    </source>
</evidence>
<dbReference type="GO" id="GO:0000287">
    <property type="term" value="F:magnesium ion binding"/>
    <property type="evidence" value="ECO:0007669"/>
    <property type="project" value="InterPro"/>
</dbReference>
<comment type="similarity">
    <text evidence="2 7">Belongs to the phosphohexose mutase family.</text>
</comment>
<evidence type="ECO:0000313" key="12">
    <source>
        <dbReference type="EMBL" id="OGD97622.1"/>
    </source>
</evidence>
<dbReference type="SUPFAM" id="SSF55957">
    <property type="entry name" value="Phosphoglucomutase, C-terminal domain"/>
    <property type="match status" value="1"/>
</dbReference>
<comment type="caution">
    <text evidence="12">The sequence shown here is derived from an EMBL/GenBank/DDBJ whole genome shotgun (WGS) entry which is preliminary data.</text>
</comment>
<dbReference type="InterPro" id="IPR016066">
    <property type="entry name" value="A-D-PHexomutase_CS"/>
</dbReference>
<name>A0A1F5H0D3_9BACT</name>
<dbReference type="Gene3D" id="3.30.310.50">
    <property type="entry name" value="Alpha-D-phosphohexomutase, C-terminal domain"/>
    <property type="match status" value="1"/>
</dbReference>
<feature type="domain" description="Alpha-D-phosphohexomutase C-terminal" evidence="8">
    <location>
        <begin position="378"/>
        <end position="441"/>
    </location>
</feature>
<evidence type="ECO:0000256" key="4">
    <source>
        <dbReference type="ARBA" id="ARBA00022723"/>
    </source>
</evidence>
<dbReference type="Gene3D" id="3.40.120.10">
    <property type="entry name" value="Alpha-D-Glucose-1,6-Bisphosphate, subunit A, domain 3"/>
    <property type="match status" value="3"/>
</dbReference>
<dbReference type="InterPro" id="IPR005846">
    <property type="entry name" value="A-D-PHexomutase_a/b/a-III"/>
</dbReference>
<dbReference type="PROSITE" id="PS00710">
    <property type="entry name" value="PGM_PMM"/>
    <property type="match status" value="1"/>
</dbReference>
<dbReference type="InterPro" id="IPR005845">
    <property type="entry name" value="A-D-PHexomutase_a/b/a-II"/>
</dbReference>
<evidence type="ECO:0008006" key="14">
    <source>
        <dbReference type="Google" id="ProtNLM"/>
    </source>
</evidence>
<feature type="domain" description="Alpha-D-phosphohexomutase alpha/beta/alpha" evidence="9">
    <location>
        <begin position="6"/>
        <end position="135"/>
    </location>
</feature>